<dbReference type="EMBL" id="BMRE01000007">
    <property type="protein sequence ID" value="GGU31491.1"/>
    <property type="molecule type" value="Genomic_DNA"/>
</dbReference>
<evidence type="ECO:0000313" key="2">
    <source>
        <dbReference type="EMBL" id="GGU31491.1"/>
    </source>
</evidence>
<accession>A0ABQ2UGI2</accession>
<evidence type="ECO:0000313" key="3">
    <source>
        <dbReference type="Proteomes" id="UP000649573"/>
    </source>
</evidence>
<name>A0ABQ2UGI2_9PSEU</name>
<sequence length="211" mass="23331">MQVPRGVDLGPQDVRHAFGRERLDHAVVQHTGGVHDGTDSVARKEVRDGVPVGDVARHDRHRRVQIGNPVRGLTAAADQNQVTNTMRGNEMPRDHLTEPTGATGDQHRSFQHNAVTRGDPRDARHEHLAAPHPQLRLRTREHRVGQVAVGLDQREAAGVLRLRGPHQAPHRRRTQVTSPGDENELLRAVGGDPLLDLGERGGGHRVRDLDR</sequence>
<organism evidence="2 3">
    <name type="scientific">Lentzea flava</name>
    <dbReference type="NCBI Taxonomy" id="103732"/>
    <lineage>
        <taxon>Bacteria</taxon>
        <taxon>Bacillati</taxon>
        <taxon>Actinomycetota</taxon>
        <taxon>Actinomycetes</taxon>
        <taxon>Pseudonocardiales</taxon>
        <taxon>Pseudonocardiaceae</taxon>
        <taxon>Lentzea</taxon>
    </lineage>
</organism>
<keyword evidence="3" id="KW-1185">Reference proteome</keyword>
<gene>
    <name evidence="2" type="ORF">GCM10010178_24770</name>
</gene>
<protein>
    <submittedName>
        <fullName evidence="2">Uncharacterized protein</fullName>
    </submittedName>
</protein>
<comment type="caution">
    <text evidence="2">The sequence shown here is derived from an EMBL/GenBank/DDBJ whole genome shotgun (WGS) entry which is preliminary data.</text>
</comment>
<proteinExistence type="predicted"/>
<reference evidence="3" key="1">
    <citation type="journal article" date="2019" name="Int. J. Syst. Evol. Microbiol.">
        <title>The Global Catalogue of Microorganisms (GCM) 10K type strain sequencing project: providing services to taxonomists for standard genome sequencing and annotation.</title>
        <authorList>
            <consortium name="The Broad Institute Genomics Platform"/>
            <consortium name="The Broad Institute Genome Sequencing Center for Infectious Disease"/>
            <person name="Wu L."/>
            <person name="Ma J."/>
        </authorList>
    </citation>
    <scope>NUCLEOTIDE SEQUENCE [LARGE SCALE GENOMIC DNA]</scope>
    <source>
        <strain evidence="3">JCM 3296</strain>
    </source>
</reference>
<feature type="region of interest" description="Disordered" evidence="1">
    <location>
        <begin position="86"/>
        <end position="109"/>
    </location>
</feature>
<dbReference type="Proteomes" id="UP000649573">
    <property type="component" value="Unassembled WGS sequence"/>
</dbReference>
<evidence type="ECO:0000256" key="1">
    <source>
        <dbReference type="SAM" id="MobiDB-lite"/>
    </source>
</evidence>
<feature type="compositionally biased region" description="Basic and acidic residues" evidence="1">
    <location>
        <begin position="197"/>
        <end position="211"/>
    </location>
</feature>
<feature type="region of interest" description="Disordered" evidence="1">
    <location>
        <begin position="164"/>
        <end position="211"/>
    </location>
</feature>